<keyword evidence="3" id="KW-1185">Reference proteome</keyword>
<organism evidence="2 3">
    <name type="scientific">Diutina rugosa</name>
    <name type="common">Yeast</name>
    <name type="synonym">Candida rugosa</name>
    <dbReference type="NCBI Taxonomy" id="5481"/>
    <lineage>
        <taxon>Eukaryota</taxon>
        <taxon>Fungi</taxon>
        <taxon>Dikarya</taxon>
        <taxon>Ascomycota</taxon>
        <taxon>Saccharomycotina</taxon>
        <taxon>Pichiomycetes</taxon>
        <taxon>Debaryomycetaceae</taxon>
        <taxon>Diutina</taxon>
    </lineage>
</organism>
<dbReference type="Proteomes" id="UP000449547">
    <property type="component" value="Unassembled WGS sequence"/>
</dbReference>
<evidence type="ECO:0000313" key="2">
    <source>
        <dbReference type="EMBL" id="KAA8900615.1"/>
    </source>
</evidence>
<dbReference type="EMBL" id="SWFT01000108">
    <property type="protein sequence ID" value="KAA8900615.1"/>
    <property type="molecule type" value="Genomic_DNA"/>
</dbReference>
<keyword evidence="1" id="KW-0732">Signal</keyword>
<gene>
    <name evidence="2" type="ORF">DIURU_003727</name>
</gene>
<sequence>MRWLGFLLVTVVFASIIEYIDDGDHPFNKRVLGGWGVCKLPQRLAAATFSTAIAQVPKLMALAPSIMAKRDFFETDEVPIYNQSWTLAFKSVEAMVNSSKFQSLMGETFDFFVELSDGSTVTADYETMERTAAGGDVFGLDVVNVTSITSEILLFPLSDCYMGNRHAKSAKLSYSANLDSSGSATGKFSVGLPKVPGVCNSSLSFHLEHAVGSKLAVLSSIGGNHQCDLGGGNEESVTRLFAEKHRYTIRYNQRRLAYSRRLDKWRLGRWKSNSETLFADDDDQTATIHCVTTNVDGWAHDVFFGDICQPEPITLINETTD</sequence>
<reference evidence="2 3" key="1">
    <citation type="submission" date="2019-07" db="EMBL/GenBank/DDBJ databases">
        <title>Genome assembly of two rare yeast pathogens: Diutina rugosa and Trichomonascus ciferrii.</title>
        <authorList>
            <person name="Mixao V."/>
            <person name="Saus E."/>
            <person name="Hansen A."/>
            <person name="Lass-Flor C."/>
            <person name="Gabaldon T."/>
        </authorList>
    </citation>
    <scope>NUCLEOTIDE SEQUENCE [LARGE SCALE GENOMIC DNA]</scope>
    <source>
        <strain evidence="2 3">CBS 613</strain>
    </source>
</reference>
<dbReference type="GeneID" id="54782378"/>
<dbReference type="VEuPathDB" id="FungiDB:DIURU_003727"/>
<accession>A0A642UM69</accession>
<feature type="signal peptide" evidence="1">
    <location>
        <begin position="1"/>
        <end position="19"/>
    </location>
</feature>
<dbReference type="AlphaFoldDB" id="A0A642UM69"/>
<feature type="chain" id="PRO_5025017864" evidence="1">
    <location>
        <begin position="20"/>
        <end position="321"/>
    </location>
</feature>
<proteinExistence type="predicted"/>
<evidence type="ECO:0000313" key="3">
    <source>
        <dbReference type="Proteomes" id="UP000449547"/>
    </source>
</evidence>
<name>A0A642UM69_DIURU</name>
<evidence type="ECO:0000256" key="1">
    <source>
        <dbReference type="SAM" id="SignalP"/>
    </source>
</evidence>
<comment type="caution">
    <text evidence="2">The sequence shown here is derived from an EMBL/GenBank/DDBJ whole genome shotgun (WGS) entry which is preliminary data.</text>
</comment>
<dbReference type="RefSeq" id="XP_034011491.1">
    <property type="nucleotide sequence ID" value="XM_034156521.1"/>
</dbReference>
<protein>
    <submittedName>
        <fullName evidence="2">Uncharacterized protein</fullName>
    </submittedName>
</protein>